<evidence type="ECO:0000256" key="1">
    <source>
        <dbReference type="SAM" id="SignalP"/>
    </source>
</evidence>
<evidence type="ECO:0000313" key="3">
    <source>
        <dbReference type="WBParaSite" id="Gr19_v10_g11658.t1"/>
    </source>
</evidence>
<sequence>MHPMFCFVVLTAIVDIDGQLLENVKPKKDEDELDADDKRAVEALRKAIDEYKQEPKILVEVLDVANCRKTVKAYCPCGWAKCIRTSKFSFTNELTKCCPVDYDVKCCVTFEECTDYCIQDYDKQWGAKSSYPDLCSRACRRKKAFPERRTAIQCLYGLHL</sequence>
<evidence type="ECO:0000313" key="2">
    <source>
        <dbReference type="Proteomes" id="UP000887572"/>
    </source>
</evidence>
<reference evidence="3" key="1">
    <citation type="submission" date="2022-11" db="UniProtKB">
        <authorList>
            <consortium name="WormBaseParasite"/>
        </authorList>
    </citation>
    <scope>IDENTIFICATION</scope>
</reference>
<proteinExistence type="predicted"/>
<feature type="chain" id="PRO_5038054174" evidence="1">
    <location>
        <begin position="19"/>
        <end position="160"/>
    </location>
</feature>
<dbReference type="AlphaFoldDB" id="A0A914GVU0"/>
<keyword evidence="1" id="KW-0732">Signal</keyword>
<accession>A0A914GVU0</accession>
<protein>
    <submittedName>
        <fullName evidence="3">Uncharacterized protein</fullName>
    </submittedName>
</protein>
<organism evidence="2 3">
    <name type="scientific">Globodera rostochiensis</name>
    <name type="common">Golden nematode worm</name>
    <name type="synonym">Heterodera rostochiensis</name>
    <dbReference type="NCBI Taxonomy" id="31243"/>
    <lineage>
        <taxon>Eukaryota</taxon>
        <taxon>Metazoa</taxon>
        <taxon>Ecdysozoa</taxon>
        <taxon>Nematoda</taxon>
        <taxon>Chromadorea</taxon>
        <taxon>Rhabditida</taxon>
        <taxon>Tylenchina</taxon>
        <taxon>Tylenchomorpha</taxon>
        <taxon>Tylenchoidea</taxon>
        <taxon>Heteroderidae</taxon>
        <taxon>Heteroderinae</taxon>
        <taxon>Globodera</taxon>
    </lineage>
</organism>
<name>A0A914GVU0_GLORO</name>
<dbReference type="WBParaSite" id="Gr19_v10_g11658.t1">
    <property type="protein sequence ID" value="Gr19_v10_g11658.t1"/>
    <property type="gene ID" value="Gr19_v10_g11658"/>
</dbReference>
<keyword evidence="2" id="KW-1185">Reference proteome</keyword>
<dbReference type="Proteomes" id="UP000887572">
    <property type="component" value="Unplaced"/>
</dbReference>
<feature type="signal peptide" evidence="1">
    <location>
        <begin position="1"/>
        <end position="18"/>
    </location>
</feature>